<evidence type="ECO:0000313" key="1">
    <source>
        <dbReference type="EMBL" id="GMA91550.1"/>
    </source>
</evidence>
<reference evidence="2" key="1">
    <citation type="journal article" date="2019" name="Int. J. Syst. Evol. Microbiol.">
        <title>The Global Catalogue of Microorganisms (GCM) 10K type strain sequencing project: providing services to taxonomists for standard genome sequencing and annotation.</title>
        <authorList>
            <consortium name="The Broad Institute Genomics Platform"/>
            <consortium name="The Broad Institute Genome Sequencing Center for Infectious Disease"/>
            <person name="Wu L."/>
            <person name="Ma J."/>
        </authorList>
    </citation>
    <scope>NUCLEOTIDE SEQUENCE [LARGE SCALE GENOMIC DNA]</scope>
    <source>
        <strain evidence="2">NBRC 108755</strain>
    </source>
</reference>
<dbReference type="RefSeq" id="WP_284299964.1">
    <property type="nucleotide sequence ID" value="NZ_BSVA01000001.1"/>
</dbReference>
<proteinExistence type="predicted"/>
<dbReference type="SUPFAM" id="SSF53850">
    <property type="entry name" value="Periplasmic binding protein-like II"/>
    <property type="match status" value="1"/>
</dbReference>
<sequence>MRATELLTKMYDGKALSTQGIFDGDAAEAGVNLVMSPGAVWWGNYLFRDTWKIPAGEMSAAAPLAWKGESAPSTGNEGGGLWGVSSHITGKQLENALTFATFVATDPRWQVDLSTGLPGYGPVQDDWLAKMEADAYFADIPGTQAAFKEGAAAVMPYSYMLYDTGSVWTEKVSPTLIAGGSMQDAIEAFGEELVNQAKSVGYTVK</sequence>
<evidence type="ECO:0000313" key="2">
    <source>
        <dbReference type="Proteomes" id="UP001157069"/>
    </source>
</evidence>
<accession>A0ABQ6JWA0</accession>
<dbReference type="Proteomes" id="UP001157069">
    <property type="component" value="Unassembled WGS sequence"/>
</dbReference>
<comment type="caution">
    <text evidence="1">The sequence shown here is derived from an EMBL/GenBank/DDBJ whole genome shotgun (WGS) entry which is preliminary data.</text>
</comment>
<dbReference type="EMBL" id="BSVA01000001">
    <property type="protein sequence ID" value="GMA91550.1"/>
    <property type="molecule type" value="Genomic_DNA"/>
</dbReference>
<name>A0ABQ6JWA0_9MICO</name>
<dbReference type="Gene3D" id="3.40.190.10">
    <property type="entry name" value="Periplasmic binding protein-like II"/>
    <property type="match status" value="1"/>
</dbReference>
<keyword evidence="2" id="KW-1185">Reference proteome</keyword>
<protein>
    <recommendedName>
        <fullName evidence="3">Extracellular solute-binding protein</fullName>
    </recommendedName>
</protein>
<evidence type="ECO:0008006" key="3">
    <source>
        <dbReference type="Google" id="ProtNLM"/>
    </source>
</evidence>
<gene>
    <name evidence="1" type="ORF">GCM10025869_20790</name>
</gene>
<organism evidence="1 2">
    <name type="scientific">Homoserinibacter gongjuensis</name>
    <dbReference type="NCBI Taxonomy" id="1162968"/>
    <lineage>
        <taxon>Bacteria</taxon>
        <taxon>Bacillati</taxon>
        <taxon>Actinomycetota</taxon>
        <taxon>Actinomycetes</taxon>
        <taxon>Micrococcales</taxon>
        <taxon>Microbacteriaceae</taxon>
        <taxon>Homoserinibacter</taxon>
    </lineage>
</organism>